<sequence length="109" mass="11469">GFVNNKGSFGLSGVVRTDGTIEAFSAADTDNIVLIGPSGVVTKDGRNWHLDENLNIRRSKRGTVAFGHTYGPSGIITKDGKQHQIPHGVEVLIAGPSAAILSNGEIINF</sequence>
<feature type="non-terminal residue" evidence="3">
    <location>
        <position position="1"/>
    </location>
</feature>
<organism evidence="3">
    <name type="scientific">Palaemon varians</name>
    <name type="common">Atlantic ditch shrimp</name>
    <name type="synonym">Palaemonetes varians</name>
    <dbReference type="NCBI Taxonomy" id="647170"/>
    <lineage>
        <taxon>Eukaryota</taxon>
        <taxon>Metazoa</taxon>
        <taxon>Ecdysozoa</taxon>
        <taxon>Arthropoda</taxon>
        <taxon>Crustacea</taxon>
        <taxon>Multicrustacea</taxon>
        <taxon>Malacostraca</taxon>
        <taxon>Eumalacostraca</taxon>
        <taxon>Eucarida</taxon>
        <taxon>Decapoda</taxon>
        <taxon>Pleocyemata</taxon>
        <taxon>Caridea</taxon>
        <taxon>Palaemonoidea</taxon>
        <taxon>Palaemonidae</taxon>
        <taxon>Palaemon</taxon>
    </lineage>
</organism>
<keyword evidence="1" id="KW-0193">Cuticle</keyword>
<proteinExistence type="evidence at transcript level"/>
<accession>D7F2M2</accession>
<name>D7F2M2_PALVA</name>
<dbReference type="Pfam" id="PF08140">
    <property type="entry name" value="Cuticle_1"/>
    <property type="match status" value="2"/>
</dbReference>
<dbReference type="EMBL" id="FJ654529">
    <property type="protein sequence ID" value="ACR54122.1"/>
    <property type="molecule type" value="mRNA"/>
</dbReference>
<protein>
    <submittedName>
        <fullName evidence="3">Cuticle proprotein</fullName>
    </submittedName>
</protein>
<dbReference type="InterPro" id="IPR012539">
    <property type="entry name" value="Cuticle_1"/>
</dbReference>
<keyword evidence="2" id="KW-0677">Repeat</keyword>
<dbReference type="GO" id="GO:0042302">
    <property type="term" value="F:structural constituent of cuticle"/>
    <property type="evidence" value="ECO:0007669"/>
    <property type="project" value="UniProtKB-KW"/>
</dbReference>
<evidence type="ECO:0000256" key="2">
    <source>
        <dbReference type="ARBA" id="ARBA00022737"/>
    </source>
</evidence>
<reference evidence="3" key="1">
    <citation type="submission" date="2009-01" db="EMBL/GenBank/DDBJ databases">
        <title>Thermal stress in shrimps.</title>
        <authorList>
            <person name="Cottin D."/>
            <person name="Leger N."/>
            <person name="Shillito B."/>
            <person name="Ravaux J."/>
        </authorList>
    </citation>
    <scope>NUCLEOTIDE SEQUENCE</scope>
    <source>
        <tissue evidence="3">Abdominal muscle</tissue>
    </source>
</reference>
<evidence type="ECO:0000313" key="3">
    <source>
        <dbReference type="EMBL" id="ACR54122.1"/>
    </source>
</evidence>
<evidence type="ECO:0000256" key="1">
    <source>
        <dbReference type="ARBA" id="ARBA00022460"/>
    </source>
</evidence>
<dbReference type="AlphaFoldDB" id="D7F2M2"/>